<dbReference type="AlphaFoldDB" id="A0A7D9HYU3"/>
<dbReference type="EMBL" id="CACRXK020002309">
    <property type="protein sequence ID" value="CAB3993687.1"/>
    <property type="molecule type" value="Genomic_DNA"/>
</dbReference>
<name>A0A7D9HYU3_PARCT</name>
<dbReference type="Proteomes" id="UP001152795">
    <property type="component" value="Unassembled WGS sequence"/>
</dbReference>
<comment type="caution">
    <text evidence="1">The sequence shown here is derived from an EMBL/GenBank/DDBJ whole genome shotgun (WGS) entry which is preliminary data.</text>
</comment>
<reference evidence="1" key="1">
    <citation type="submission" date="2020-04" db="EMBL/GenBank/DDBJ databases">
        <authorList>
            <person name="Alioto T."/>
            <person name="Alioto T."/>
            <person name="Gomez Garrido J."/>
        </authorList>
    </citation>
    <scope>NUCLEOTIDE SEQUENCE</scope>
    <source>
        <strain evidence="1">A484AB</strain>
    </source>
</reference>
<protein>
    <submittedName>
        <fullName evidence="1">Uncharacterized protein</fullName>
    </submittedName>
</protein>
<evidence type="ECO:0000313" key="2">
    <source>
        <dbReference type="Proteomes" id="UP001152795"/>
    </source>
</evidence>
<keyword evidence="2" id="KW-1185">Reference proteome</keyword>
<gene>
    <name evidence="1" type="ORF">PACLA_8A085552</name>
</gene>
<evidence type="ECO:0000313" key="1">
    <source>
        <dbReference type="EMBL" id="CAB3993687.1"/>
    </source>
</evidence>
<dbReference type="OrthoDB" id="5947210at2759"/>
<proteinExistence type="predicted"/>
<accession>A0A7D9HYU3</accession>
<sequence length="396" mass="46221">MTGEIIKNNYQRPKTFPLIEQLFAYNPGVLKIIGVMLMLVVLVSAVITAAGASNSCKNENWWSSFDKKGWSTCNNDKRFITGFYRTKLGAWNRDEIYRLEEAKCCSSDLSYRNERSECKNANWWTSLDKPNSWSVCPAGYFLNGLYRTAGQNLHNIEVGKCCKPVNHPKRYEQCYDENIRFKFDRQGWSTCTKAGFYVVGVYRGADWLHNIDRLRCCKMLRVKPGHCVNSNWWSSFDKKGWSNCNNDKLFITGFYRSKLGTWTRDEIYRLEEAKCCSSNSLYQNQRSECKNANWWTSLDKPNSWSVCPAGYFLNGLYRTAGQNLHNIEVGKCCKPVNHPNRYEDCYDENVRTKFDKQGWTTCSKIGYYVVGVFRDKYLDWLHNVDIFKCCKMWIGH</sequence>
<organism evidence="1 2">
    <name type="scientific">Paramuricea clavata</name>
    <name type="common">Red gorgonian</name>
    <name type="synonym">Violescent sea-whip</name>
    <dbReference type="NCBI Taxonomy" id="317549"/>
    <lineage>
        <taxon>Eukaryota</taxon>
        <taxon>Metazoa</taxon>
        <taxon>Cnidaria</taxon>
        <taxon>Anthozoa</taxon>
        <taxon>Octocorallia</taxon>
        <taxon>Malacalcyonacea</taxon>
        <taxon>Plexauridae</taxon>
        <taxon>Paramuricea</taxon>
    </lineage>
</organism>